<evidence type="ECO:0000313" key="2">
    <source>
        <dbReference type="EMBL" id="OUN89033.1"/>
    </source>
</evidence>
<dbReference type="CDD" id="cd04196">
    <property type="entry name" value="GT_2_like_d"/>
    <property type="match status" value="1"/>
</dbReference>
<keyword evidence="3" id="KW-1185">Reference proteome</keyword>
<gene>
    <name evidence="2" type="ORF">B5G02_03390</name>
</gene>
<dbReference type="OrthoDB" id="9802649at2"/>
<dbReference type="GO" id="GO:0016758">
    <property type="term" value="F:hexosyltransferase activity"/>
    <property type="evidence" value="ECO:0007669"/>
    <property type="project" value="UniProtKB-ARBA"/>
</dbReference>
<dbReference type="AlphaFoldDB" id="A0A1Y3XU09"/>
<proteinExistence type="predicted"/>
<accession>A0A1Y3XU09</accession>
<dbReference type="PANTHER" id="PTHR22916">
    <property type="entry name" value="GLYCOSYLTRANSFERASE"/>
    <property type="match status" value="1"/>
</dbReference>
<feature type="domain" description="Glycosyltransferase 2-like" evidence="1">
    <location>
        <begin position="33"/>
        <end position="139"/>
    </location>
</feature>
<evidence type="ECO:0000313" key="3">
    <source>
        <dbReference type="Proteomes" id="UP000195781"/>
    </source>
</evidence>
<reference evidence="3" key="1">
    <citation type="submission" date="2017-04" db="EMBL/GenBank/DDBJ databases">
        <title>Function of individual gut microbiota members based on whole genome sequencing of pure cultures obtained from chicken caecum.</title>
        <authorList>
            <person name="Medvecky M."/>
            <person name="Cejkova D."/>
            <person name="Polansky O."/>
            <person name="Karasova D."/>
            <person name="Kubasova T."/>
            <person name="Cizek A."/>
            <person name="Rychlik I."/>
        </authorList>
    </citation>
    <scope>NUCLEOTIDE SEQUENCE [LARGE SCALE GENOMIC DNA]</scope>
    <source>
        <strain evidence="3">An5</strain>
    </source>
</reference>
<evidence type="ECO:0000259" key="1">
    <source>
        <dbReference type="Pfam" id="PF00535"/>
    </source>
</evidence>
<dbReference type="SUPFAM" id="SSF53448">
    <property type="entry name" value="Nucleotide-diphospho-sugar transferases"/>
    <property type="match status" value="1"/>
</dbReference>
<organism evidence="2 3">
    <name type="scientific">[Collinsella] massiliensis</name>
    <dbReference type="NCBI Taxonomy" id="1232426"/>
    <lineage>
        <taxon>Bacteria</taxon>
        <taxon>Bacillati</taxon>
        <taxon>Actinomycetota</taxon>
        <taxon>Coriobacteriia</taxon>
        <taxon>Coriobacteriales</taxon>
        <taxon>Coriobacteriaceae</taxon>
        <taxon>Enorma</taxon>
    </lineage>
</organism>
<name>A0A1Y3XU09_9ACTN</name>
<comment type="caution">
    <text evidence="2">The sequence shown here is derived from an EMBL/GenBank/DDBJ whole genome shotgun (WGS) entry which is preliminary data.</text>
</comment>
<protein>
    <recommendedName>
        <fullName evidence="1">Glycosyltransferase 2-like domain-containing protein</fullName>
    </recommendedName>
</protein>
<dbReference type="Pfam" id="PF00535">
    <property type="entry name" value="Glycos_transf_2"/>
    <property type="match status" value="1"/>
</dbReference>
<dbReference type="InterPro" id="IPR001173">
    <property type="entry name" value="Glyco_trans_2-like"/>
</dbReference>
<dbReference type="Gene3D" id="3.90.550.10">
    <property type="entry name" value="Spore Coat Polysaccharide Biosynthesis Protein SpsA, Chain A"/>
    <property type="match status" value="1"/>
</dbReference>
<dbReference type="Proteomes" id="UP000195781">
    <property type="component" value="Unassembled WGS sequence"/>
</dbReference>
<dbReference type="EMBL" id="NFIE01000006">
    <property type="protein sequence ID" value="OUN89033.1"/>
    <property type="molecule type" value="Genomic_DNA"/>
</dbReference>
<dbReference type="PANTHER" id="PTHR22916:SF3">
    <property type="entry name" value="UDP-GLCNAC:BETAGAL BETA-1,3-N-ACETYLGLUCOSAMINYLTRANSFERASE-LIKE PROTEIN 1"/>
    <property type="match status" value="1"/>
</dbReference>
<sequence length="337" mass="39205">MEPRDIYVMAESFDWMTCPNVWRTKVHSNYIEILMATYNGEKYIADQLASIRSQTIEDWRLLISDDCSTDKTVEIVSQFAKDDPRISIISRGERFGGAVPNFYNLIHRSNASYIMCCDQDDVWNNNKIEVTLREMSSLERRYGCNVPILVSTDVEVVDEQLRSLERSMLESEKLSCKSYLPHSLVENNVIGCTLMANRALVNLAKRQIPFECIVMHDWWLNLIAQACGHSSILPVQTMKYRQHGNNVAGASYSPIDAFRKFDFDRSRKDWNRIVCQARLLLDRYANELDSKAYDMVDSFISLYEKKSFINLYRLLKHGYRCYAPLRLASQIGMFFLR</sequence>
<dbReference type="InterPro" id="IPR029044">
    <property type="entry name" value="Nucleotide-diphossugar_trans"/>
</dbReference>